<dbReference type="OrthoDB" id="2421289at2"/>
<gene>
    <name evidence="1" type="ordered locus">Namu_4824</name>
</gene>
<dbReference type="RefSeq" id="WP_015749910.1">
    <property type="nucleotide sequence ID" value="NC_013235.1"/>
</dbReference>
<dbReference type="STRING" id="479431.Namu_4824"/>
<dbReference type="InterPro" id="IPR016024">
    <property type="entry name" value="ARM-type_fold"/>
</dbReference>
<dbReference type="SUPFAM" id="SSF53756">
    <property type="entry name" value="UDP-Glycosyltransferase/glycogen phosphorylase"/>
    <property type="match status" value="1"/>
</dbReference>
<dbReference type="SUPFAM" id="SSF48371">
    <property type="entry name" value="ARM repeat"/>
    <property type="match status" value="1"/>
</dbReference>
<dbReference type="HOGENOM" id="CLU_370368_0_0_11"/>
<dbReference type="Proteomes" id="UP000002218">
    <property type="component" value="Chromosome"/>
</dbReference>
<protein>
    <submittedName>
        <fullName evidence="1">Glycosyl transferase group 1</fullName>
    </submittedName>
</protein>
<sequence>MSLISLSLHDALAKVRDAPFLLDAIRASESLTEAAGRDGGPYTVKVLTRAVQDADDQLMAIAAVHGLGAVFDEGAGEVLSALLSDPRTFLREHAAWALGSRVPRLDAIGRLISGIADGGFATVINQRALRRWAQVTPDHIALALEGALLGTDDPDRRARLMDTMGLVPGPVADAVLLRAAADERESSRPRQAAIAAIGDRRTAGAGAELIHRLARSEGELAGVARLAAFDLAGVADDRGSTGPGLAVAQLFLHADLDRELSRAGAGDNGGIATMLVRLGDALAAEPGISRVLTLSRGTVDAAVDALIHPSTGHVLSPVPLMAEPTDAASAWPVSVAAERGIRRALTSHGRVDVMHLRMADVGSMAAAAVATRLGIPTVFTLAPDPHAVIHALDMTGALTRATFGAVDEREHYWFRTGLVARLAAGAQHRALFPRPDLREQLRDLLGIDIRTDPGGSTVVPEGIDVAVSDRARAQVVRFAGPGLGEPRALNELADLVAALPEHRRGLPLALSVGRLHRVKGMATVVEAWAAVPALRDRCNLLIVGGDLQRPSVDERDQLDRIAGVIAQHPDAAAGLLLPGHRPNDVIAAWMAAAQLGLPGSVAPGGVYVCGSLKEEFGLAVIEALAAGLPVVAPDGGGPATYVEEGVTGFLVDTRSPRAVAGGLAAALELPGKPGVDERLARARATVTDRFTLQAMARTLAEVYAGVTAPVAG</sequence>
<dbReference type="Pfam" id="PF13692">
    <property type="entry name" value="Glyco_trans_1_4"/>
    <property type="match status" value="1"/>
</dbReference>
<dbReference type="EMBL" id="CP001737">
    <property type="protein sequence ID" value="ACV81099.1"/>
    <property type="molecule type" value="Genomic_DNA"/>
</dbReference>
<dbReference type="eggNOG" id="COG0438">
    <property type="taxonomic scope" value="Bacteria"/>
</dbReference>
<dbReference type="Gene3D" id="3.40.50.2000">
    <property type="entry name" value="Glycogen Phosphorylase B"/>
    <property type="match status" value="2"/>
</dbReference>
<dbReference type="eggNOG" id="COG1413">
    <property type="taxonomic scope" value="Bacteria"/>
</dbReference>
<dbReference type="GO" id="GO:0016757">
    <property type="term" value="F:glycosyltransferase activity"/>
    <property type="evidence" value="ECO:0007669"/>
    <property type="project" value="TreeGrafter"/>
</dbReference>
<dbReference type="InterPro" id="IPR011989">
    <property type="entry name" value="ARM-like"/>
</dbReference>
<reference evidence="2" key="1">
    <citation type="submission" date="2009-09" db="EMBL/GenBank/DDBJ databases">
        <title>The complete genome of Nakamurella multipartita DSM 44233.</title>
        <authorList>
            <consortium name="US DOE Joint Genome Institute (JGI-PGF)"/>
            <person name="Lucas S."/>
            <person name="Copeland A."/>
            <person name="Lapidus A."/>
            <person name="Glavina del Rio T."/>
            <person name="Dalin E."/>
            <person name="Tice H."/>
            <person name="Bruce D."/>
            <person name="Goodwin L."/>
            <person name="Pitluck S."/>
            <person name="Kyrpides N."/>
            <person name="Mavromatis K."/>
            <person name="Ivanova N."/>
            <person name="Ovchinnikova G."/>
            <person name="Sims D."/>
            <person name="Meincke L."/>
            <person name="Brettin T."/>
            <person name="Detter J.C."/>
            <person name="Han C."/>
            <person name="Larimer F."/>
            <person name="Land M."/>
            <person name="Hauser L."/>
            <person name="Markowitz V."/>
            <person name="Cheng J.-F."/>
            <person name="Hugenholtz P."/>
            <person name="Woyke T."/>
            <person name="Wu D."/>
            <person name="Klenk H.-P."/>
            <person name="Eisen J.A."/>
        </authorList>
    </citation>
    <scope>NUCLEOTIDE SEQUENCE [LARGE SCALE GENOMIC DNA]</scope>
    <source>
        <strain evidence="2">ATCC 700099 / DSM 44233 / CIP 104796 / JCM 9543 / NBRC 105858 / Y-104</strain>
    </source>
</reference>
<keyword evidence="1" id="KW-0808">Transferase</keyword>
<keyword evidence="2" id="KW-1185">Reference proteome</keyword>
<dbReference type="CAZy" id="GT4">
    <property type="family name" value="Glycosyltransferase Family 4"/>
</dbReference>
<evidence type="ECO:0000313" key="1">
    <source>
        <dbReference type="EMBL" id="ACV81099.1"/>
    </source>
</evidence>
<proteinExistence type="predicted"/>
<name>C8X901_NAKMY</name>
<organism evidence="1 2">
    <name type="scientific">Nakamurella multipartita (strain ATCC 700099 / DSM 44233 / CIP 104796 / JCM 9543 / NBRC 105858 / Y-104)</name>
    <name type="common">Microsphaera multipartita</name>
    <dbReference type="NCBI Taxonomy" id="479431"/>
    <lineage>
        <taxon>Bacteria</taxon>
        <taxon>Bacillati</taxon>
        <taxon>Actinomycetota</taxon>
        <taxon>Actinomycetes</taxon>
        <taxon>Nakamurellales</taxon>
        <taxon>Nakamurellaceae</taxon>
        <taxon>Nakamurella</taxon>
    </lineage>
</organism>
<evidence type="ECO:0000313" key="2">
    <source>
        <dbReference type="Proteomes" id="UP000002218"/>
    </source>
</evidence>
<dbReference type="KEGG" id="nml:Namu_4824"/>
<reference evidence="1 2" key="2">
    <citation type="journal article" date="2010" name="Stand. Genomic Sci.">
        <title>Complete genome sequence of Nakamurella multipartita type strain (Y-104).</title>
        <authorList>
            <person name="Tice H."/>
            <person name="Mayilraj S."/>
            <person name="Sims D."/>
            <person name="Lapidus A."/>
            <person name="Nolan M."/>
            <person name="Lucas S."/>
            <person name="Glavina Del Rio T."/>
            <person name="Copeland A."/>
            <person name="Cheng J.F."/>
            <person name="Meincke L."/>
            <person name="Bruce D."/>
            <person name="Goodwin L."/>
            <person name="Pitluck S."/>
            <person name="Ivanova N."/>
            <person name="Mavromatis K."/>
            <person name="Ovchinnikova G."/>
            <person name="Pati A."/>
            <person name="Chen A."/>
            <person name="Palaniappan K."/>
            <person name="Land M."/>
            <person name="Hauser L."/>
            <person name="Chang Y.J."/>
            <person name="Jeffries C.D."/>
            <person name="Detter J.C."/>
            <person name="Brettin T."/>
            <person name="Rohde M."/>
            <person name="Goker M."/>
            <person name="Bristow J."/>
            <person name="Eisen J.A."/>
            <person name="Markowitz V."/>
            <person name="Hugenholtz P."/>
            <person name="Kyrpides N.C."/>
            <person name="Klenk H.P."/>
            <person name="Chen F."/>
        </authorList>
    </citation>
    <scope>NUCLEOTIDE SEQUENCE [LARGE SCALE GENOMIC DNA]</scope>
    <source>
        <strain evidence="2">ATCC 700099 / DSM 44233 / CIP 104796 / JCM 9543 / NBRC 105858 / Y-104</strain>
    </source>
</reference>
<dbReference type="AlphaFoldDB" id="C8X901"/>
<accession>C8X901</accession>
<dbReference type="Gene3D" id="1.25.10.10">
    <property type="entry name" value="Leucine-rich Repeat Variant"/>
    <property type="match status" value="1"/>
</dbReference>
<dbReference type="PANTHER" id="PTHR12526">
    <property type="entry name" value="GLYCOSYLTRANSFERASE"/>
    <property type="match status" value="1"/>
</dbReference>
<dbReference type="InParanoid" id="C8X901"/>
<dbReference type="PANTHER" id="PTHR12526:SF638">
    <property type="entry name" value="SPORE COAT PROTEIN SA"/>
    <property type="match status" value="1"/>
</dbReference>